<feature type="transmembrane region" description="Helical" evidence="7">
    <location>
        <begin position="50"/>
        <end position="70"/>
    </location>
</feature>
<evidence type="ECO:0000313" key="8">
    <source>
        <dbReference type="EMBL" id="CZR56985.1"/>
    </source>
</evidence>
<dbReference type="Proteomes" id="UP000184330">
    <property type="component" value="Unassembled WGS sequence"/>
</dbReference>
<dbReference type="GO" id="GO:0016020">
    <property type="term" value="C:membrane"/>
    <property type="evidence" value="ECO:0007669"/>
    <property type="project" value="UniProtKB-SubCell"/>
</dbReference>
<proteinExistence type="predicted"/>
<dbReference type="GO" id="GO:0005254">
    <property type="term" value="F:chloride channel activity"/>
    <property type="evidence" value="ECO:0007669"/>
    <property type="project" value="InterPro"/>
</dbReference>
<dbReference type="PANTHER" id="PTHR33281">
    <property type="entry name" value="UPF0187 PROTEIN YNEE"/>
    <property type="match status" value="1"/>
</dbReference>
<evidence type="ECO:0000256" key="1">
    <source>
        <dbReference type="ARBA" id="ARBA00004141"/>
    </source>
</evidence>
<accession>A0A1L7WW29</accession>
<dbReference type="InterPro" id="IPR044669">
    <property type="entry name" value="YneE/VCCN1/2-like"/>
</dbReference>
<sequence length="477" mass="52885">MTYRYSTSEPVFLFRCKLTGRNSPLANSSRKKDRRWPLVLRFSKGSIHSAIIFPVFIHSLLTALIVWINQHISRDFNLPSTIIPSLSIVVGLMLVFRNQTAFQRFWDGRCQFNVVTTSVRCLARQFLVLVPAPSMQSSLPGFHTVVSNDSMIPKSMRNSQNTLAERGPSSGDVVLSRSEEIKTIETVNILIAMLYTIKNHLRAEWGVALSPGTSLTENGQESTSDEYKDLLPPGLKGYEHRGLGLTLELATFVEKFINLGVEKNWFHNAASAAMLGELNALVKAYGNMEVIRLVPIPVAHLIHHKQTLALFCGILPFAMASEMDWWAVPLVAFVSFTLYGIEGIAQTYEDPFGVAKIDINMDDIVEDTRREVDVLLTAWQTQGPGDGGIFRPRVSGVPKSDNSSDFYDGELNTSEESGMRSGVRFVVSDMTEGSESYRDDDQVEIRNLRAARVSSAISPGMATANSGASDYFDAENA</sequence>
<feature type="transmembrane region" description="Helical" evidence="7">
    <location>
        <begin position="76"/>
        <end position="96"/>
    </location>
</feature>
<name>A0A1L7WW29_9HELO</name>
<organism evidence="8 9">
    <name type="scientific">Phialocephala subalpina</name>
    <dbReference type="NCBI Taxonomy" id="576137"/>
    <lineage>
        <taxon>Eukaryota</taxon>
        <taxon>Fungi</taxon>
        <taxon>Dikarya</taxon>
        <taxon>Ascomycota</taxon>
        <taxon>Pezizomycotina</taxon>
        <taxon>Leotiomycetes</taxon>
        <taxon>Helotiales</taxon>
        <taxon>Mollisiaceae</taxon>
        <taxon>Phialocephala</taxon>
        <taxon>Phialocephala fortinii species complex</taxon>
    </lineage>
</organism>
<evidence type="ECO:0000256" key="2">
    <source>
        <dbReference type="ARBA" id="ARBA00022448"/>
    </source>
</evidence>
<evidence type="ECO:0000256" key="4">
    <source>
        <dbReference type="ARBA" id="ARBA00022989"/>
    </source>
</evidence>
<keyword evidence="9" id="KW-1185">Reference proteome</keyword>
<evidence type="ECO:0000256" key="5">
    <source>
        <dbReference type="ARBA" id="ARBA00023065"/>
    </source>
</evidence>
<keyword evidence="2" id="KW-0813">Transport</keyword>
<keyword evidence="3 7" id="KW-0812">Transmembrane</keyword>
<protein>
    <submittedName>
        <fullName evidence="8">Related to membrane protein</fullName>
    </submittedName>
</protein>
<keyword evidence="4 7" id="KW-1133">Transmembrane helix</keyword>
<dbReference type="AlphaFoldDB" id="A0A1L7WW29"/>
<dbReference type="OrthoDB" id="1368at2759"/>
<comment type="subcellular location">
    <subcellularLocation>
        <location evidence="1">Membrane</location>
        <topology evidence="1">Multi-pass membrane protein</topology>
    </subcellularLocation>
</comment>
<evidence type="ECO:0000256" key="7">
    <source>
        <dbReference type="SAM" id="Phobius"/>
    </source>
</evidence>
<gene>
    <name evidence="8" type="ORF">PAC_06874</name>
</gene>
<dbReference type="EMBL" id="FJOG01000009">
    <property type="protein sequence ID" value="CZR56985.1"/>
    <property type="molecule type" value="Genomic_DNA"/>
</dbReference>
<evidence type="ECO:0000313" key="9">
    <source>
        <dbReference type="Proteomes" id="UP000184330"/>
    </source>
</evidence>
<dbReference type="Pfam" id="PF25539">
    <property type="entry name" value="Bestrophin_2"/>
    <property type="match status" value="2"/>
</dbReference>
<dbReference type="STRING" id="576137.A0A1L7WW29"/>
<keyword evidence="5" id="KW-0406">Ion transport</keyword>
<evidence type="ECO:0000256" key="3">
    <source>
        <dbReference type="ARBA" id="ARBA00022692"/>
    </source>
</evidence>
<dbReference type="PANTHER" id="PTHR33281:SF16">
    <property type="match status" value="1"/>
</dbReference>
<reference evidence="8 9" key="1">
    <citation type="submission" date="2016-03" db="EMBL/GenBank/DDBJ databases">
        <authorList>
            <person name="Ploux O."/>
        </authorList>
    </citation>
    <scope>NUCLEOTIDE SEQUENCE [LARGE SCALE GENOMIC DNA]</scope>
    <source>
        <strain evidence="8 9">UAMH 11012</strain>
    </source>
</reference>
<keyword evidence="6 7" id="KW-0472">Membrane</keyword>
<evidence type="ECO:0000256" key="6">
    <source>
        <dbReference type="ARBA" id="ARBA00023136"/>
    </source>
</evidence>